<dbReference type="EMBL" id="CP072753">
    <property type="protein sequence ID" value="QUC16223.1"/>
    <property type="molecule type" value="Genomic_DNA"/>
</dbReference>
<sequence length="240" mass="27569">MAWAICASDGHYYYLSLVMYHKLHHFYRPVEGFVIDLLAQTAFTTQSPPAAVSRLTSQSLLHPGGNYYALVIHRERSRMTYAARSVYEQPRQARFEKLFHVAVGLALDLNFFRRILDFSSASPLQPTFSLSTFHLDTTYVGANESWSHERADSYPQVFTRNHPSSSRSLPVAPFRVLDAPNLRNDFYCSTLAYSQSFQTLAKRATREFLQLDDQIAQSLSCRSRRRRHASKYSNPMRSLA</sequence>
<accession>A0A8E5HJ18</accession>
<proteinExistence type="predicted"/>
<gene>
    <name evidence="1" type="ORF">UV8b_00464</name>
</gene>
<organism evidence="1 2">
    <name type="scientific">Ustilaginoidea virens</name>
    <name type="common">Rice false smut fungus</name>
    <name type="synonym">Villosiclava virens</name>
    <dbReference type="NCBI Taxonomy" id="1159556"/>
    <lineage>
        <taxon>Eukaryota</taxon>
        <taxon>Fungi</taxon>
        <taxon>Dikarya</taxon>
        <taxon>Ascomycota</taxon>
        <taxon>Pezizomycotina</taxon>
        <taxon>Sordariomycetes</taxon>
        <taxon>Hypocreomycetidae</taxon>
        <taxon>Hypocreales</taxon>
        <taxon>Clavicipitaceae</taxon>
        <taxon>Ustilaginoidea</taxon>
    </lineage>
</organism>
<dbReference type="Proteomes" id="UP000027002">
    <property type="component" value="Chromosome 1"/>
</dbReference>
<evidence type="ECO:0000313" key="1">
    <source>
        <dbReference type="EMBL" id="QUC16223.1"/>
    </source>
</evidence>
<dbReference type="GeneID" id="66061242"/>
<evidence type="ECO:0000313" key="2">
    <source>
        <dbReference type="Proteomes" id="UP000027002"/>
    </source>
</evidence>
<keyword evidence="2" id="KW-1185">Reference proteome</keyword>
<dbReference type="KEGG" id="uvi:66061242"/>
<name>A0A8E5HJ18_USTVR</name>
<reference evidence="1" key="1">
    <citation type="submission" date="2020-03" db="EMBL/GenBank/DDBJ databases">
        <title>A mixture of massive structural variations and highly conserved coding sequences in Ustilaginoidea virens genome.</title>
        <authorList>
            <person name="Zhang K."/>
            <person name="Zhao Z."/>
            <person name="Zhang Z."/>
            <person name="Li Y."/>
            <person name="Hsiang T."/>
            <person name="Sun W."/>
        </authorList>
    </citation>
    <scope>NUCLEOTIDE SEQUENCE</scope>
    <source>
        <strain evidence="1">UV-8b</strain>
    </source>
</reference>
<dbReference type="AlphaFoldDB" id="A0A8E5HJ18"/>
<dbReference type="RefSeq" id="XP_042993896.1">
    <property type="nucleotide sequence ID" value="XM_043137962.1"/>
</dbReference>
<protein>
    <submittedName>
        <fullName evidence="1">Uncharacterized protein</fullName>
    </submittedName>
</protein>
<dbReference type="OrthoDB" id="10263272at2759"/>